<evidence type="ECO:0000313" key="3">
    <source>
        <dbReference type="EMBL" id="KAF6204703.1"/>
    </source>
</evidence>
<dbReference type="PROSITE" id="PS51450">
    <property type="entry name" value="LRR"/>
    <property type="match status" value="1"/>
</dbReference>
<organism evidence="3 4">
    <name type="scientific">Apolygus lucorum</name>
    <name type="common">Small green plant bug</name>
    <name type="synonym">Lygocoris lucorum</name>
    <dbReference type="NCBI Taxonomy" id="248454"/>
    <lineage>
        <taxon>Eukaryota</taxon>
        <taxon>Metazoa</taxon>
        <taxon>Ecdysozoa</taxon>
        <taxon>Arthropoda</taxon>
        <taxon>Hexapoda</taxon>
        <taxon>Insecta</taxon>
        <taxon>Pterygota</taxon>
        <taxon>Neoptera</taxon>
        <taxon>Paraneoptera</taxon>
        <taxon>Hemiptera</taxon>
        <taxon>Heteroptera</taxon>
        <taxon>Panheteroptera</taxon>
        <taxon>Cimicomorpha</taxon>
        <taxon>Miridae</taxon>
        <taxon>Mirini</taxon>
        <taxon>Apolygus</taxon>
    </lineage>
</organism>
<proteinExistence type="predicted"/>
<evidence type="ECO:0000256" key="2">
    <source>
        <dbReference type="ARBA" id="ARBA00022737"/>
    </source>
</evidence>
<evidence type="ECO:0000256" key="1">
    <source>
        <dbReference type="ARBA" id="ARBA00022614"/>
    </source>
</evidence>
<dbReference type="SMART" id="SM00369">
    <property type="entry name" value="LRR_TYP"/>
    <property type="match status" value="5"/>
</dbReference>
<sequence>MDRELAREILIRDSMTEWAVIGSRRRGRTIKKTPRKTVSKLINQIGAGAEGRSPIGQLKMGIKNQNPSKVKMGPKKNGQTMGNAALKKHVATAEKTGVLNLSKSKLDEFPEDVMRLKGNLRSLDLTFNKLSTLTPAIGDFSSMKVLVLDQNSLSSLPHEIGKLIKLETLSVAGNKLKSLPDSLEKCVSLKQVQLQSNQLTEFPVMLCWLKHLDLLDLSANQVTRIPREAEHLHVTELNLNQNRLDDIAPQIARANRLKTLRVQENCLTISGIPTAILTDSCVSTLAVEGNLFDMRQFTHLEGYDQYQERFTAVKKKLS</sequence>
<dbReference type="AlphaFoldDB" id="A0A8S9X6V7"/>
<protein>
    <recommendedName>
        <fullName evidence="5">Leucine-rich repeat-containing protein 57</fullName>
    </recommendedName>
</protein>
<reference evidence="3" key="1">
    <citation type="journal article" date="2021" name="Mol. Ecol. Resour.">
        <title>Apolygus lucorum genome provides insights into omnivorousness and mesophyll feeding.</title>
        <authorList>
            <person name="Liu Y."/>
            <person name="Liu H."/>
            <person name="Wang H."/>
            <person name="Huang T."/>
            <person name="Liu B."/>
            <person name="Yang B."/>
            <person name="Yin L."/>
            <person name="Li B."/>
            <person name="Zhang Y."/>
            <person name="Zhang S."/>
            <person name="Jiang F."/>
            <person name="Zhang X."/>
            <person name="Ren Y."/>
            <person name="Wang B."/>
            <person name="Wang S."/>
            <person name="Lu Y."/>
            <person name="Wu K."/>
            <person name="Fan W."/>
            <person name="Wang G."/>
        </authorList>
    </citation>
    <scope>NUCLEOTIDE SEQUENCE</scope>
    <source>
        <strain evidence="3">12Hb</strain>
    </source>
</reference>
<accession>A0A8S9X6V7</accession>
<dbReference type="FunFam" id="3.80.10.10:FF:000230">
    <property type="entry name" value="Leucine-rich repeat-containing protein 57"/>
    <property type="match status" value="1"/>
</dbReference>
<keyword evidence="1" id="KW-0433">Leucine-rich repeat</keyword>
<gene>
    <name evidence="3" type="ORF">GE061_018864</name>
</gene>
<keyword evidence="4" id="KW-1185">Reference proteome</keyword>
<dbReference type="InterPro" id="IPR032675">
    <property type="entry name" value="LRR_dom_sf"/>
</dbReference>
<dbReference type="InterPro" id="IPR050216">
    <property type="entry name" value="LRR_domain-containing"/>
</dbReference>
<dbReference type="Pfam" id="PF00560">
    <property type="entry name" value="LRR_1"/>
    <property type="match status" value="1"/>
</dbReference>
<name>A0A8S9X6V7_APOLU</name>
<dbReference type="InterPro" id="IPR001611">
    <property type="entry name" value="Leu-rich_rpt"/>
</dbReference>
<dbReference type="PANTHER" id="PTHR48051">
    <property type="match status" value="1"/>
</dbReference>
<dbReference type="Proteomes" id="UP000466442">
    <property type="component" value="Linkage Group LG9"/>
</dbReference>
<keyword evidence="2" id="KW-0677">Repeat</keyword>
<dbReference type="OrthoDB" id="1728874at2759"/>
<comment type="caution">
    <text evidence="3">The sequence shown here is derived from an EMBL/GenBank/DDBJ whole genome shotgun (WGS) entry which is preliminary data.</text>
</comment>
<evidence type="ECO:0008006" key="5">
    <source>
        <dbReference type="Google" id="ProtNLM"/>
    </source>
</evidence>
<dbReference type="EMBL" id="WIXP02000009">
    <property type="protein sequence ID" value="KAF6204703.1"/>
    <property type="molecule type" value="Genomic_DNA"/>
</dbReference>
<dbReference type="Pfam" id="PF13855">
    <property type="entry name" value="LRR_8"/>
    <property type="match status" value="1"/>
</dbReference>
<dbReference type="PANTHER" id="PTHR48051:SF62">
    <property type="entry name" value="LEUCINE-RICH REPEAT-CONTAINING PROTEIN 57"/>
    <property type="match status" value="1"/>
</dbReference>
<dbReference type="InterPro" id="IPR003591">
    <property type="entry name" value="Leu-rich_rpt_typical-subtyp"/>
</dbReference>
<dbReference type="Gene3D" id="3.80.10.10">
    <property type="entry name" value="Ribonuclease Inhibitor"/>
    <property type="match status" value="2"/>
</dbReference>
<dbReference type="GO" id="GO:0005737">
    <property type="term" value="C:cytoplasm"/>
    <property type="evidence" value="ECO:0007669"/>
    <property type="project" value="TreeGrafter"/>
</dbReference>
<evidence type="ECO:0000313" key="4">
    <source>
        <dbReference type="Proteomes" id="UP000466442"/>
    </source>
</evidence>
<dbReference type="SUPFAM" id="SSF52058">
    <property type="entry name" value="L domain-like"/>
    <property type="match status" value="1"/>
</dbReference>